<keyword evidence="2" id="KW-0472">Membrane</keyword>
<evidence type="ECO:0000256" key="4">
    <source>
        <dbReference type="ARBA" id="ARBA00023316"/>
    </source>
</evidence>
<proteinExistence type="predicted"/>
<keyword evidence="7" id="KW-1185">Reference proteome</keyword>
<feature type="signal peptide" evidence="5">
    <location>
        <begin position="1"/>
        <end position="17"/>
    </location>
</feature>
<dbReference type="STRING" id="1202772.A0A1V9YEU1"/>
<feature type="chain" id="PRO_5012574040" evidence="5">
    <location>
        <begin position="18"/>
        <end position="1436"/>
    </location>
</feature>
<dbReference type="GO" id="GO:0015926">
    <property type="term" value="F:glucosidase activity"/>
    <property type="evidence" value="ECO:0007669"/>
    <property type="project" value="TreeGrafter"/>
</dbReference>
<dbReference type="Gene3D" id="2.60.120.200">
    <property type="match status" value="4"/>
</dbReference>
<evidence type="ECO:0000256" key="5">
    <source>
        <dbReference type="SAM" id="SignalP"/>
    </source>
</evidence>
<gene>
    <name evidence="6" type="ORF">ACHHYP_13721</name>
</gene>
<evidence type="ECO:0000313" key="7">
    <source>
        <dbReference type="Proteomes" id="UP000243579"/>
    </source>
</evidence>
<dbReference type="InterPro" id="IPR013320">
    <property type="entry name" value="ConA-like_dom_sf"/>
</dbReference>
<dbReference type="GO" id="GO:0071555">
    <property type="term" value="P:cell wall organization"/>
    <property type="evidence" value="ECO:0007669"/>
    <property type="project" value="UniProtKB-KW"/>
</dbReference>
<keyword evidence="3" id="KW-0325">Glycoprotein</keyword>
<keyword evidence="5" id="KW-0732">Signal</keyword>
<evidence type="ECO:0000256" key="1">
    <source>
        <dbReference type="ARBA" id="ARBA00004370"/>
    </source>
</evidence>
<comment type="caution">
    <text evidence="6">The sequence shown here is derived from an EMBL/GenBank/DDBJ whole genome shotgun (WGS) entry which is preliminary data.</text>
</comment>
<dbReference type="PANTHER" id="PTHR31361">
    <property type="entry name" value="BETA-GLUCAN SYNTHESIS-ASSOCIATED PROTEIN KRE6-RELATED"/>
    <property type="match status" value="1"/>
</dbReference>
<reference evidence="6 7" key="1">
    <citation type="journal article" date="2014" name="Genome Biol. Evol.">
        <title>The secreted proteins of Achlya hypogyna and Thraustotheca clavata identify the ancestral oomycete secretome and reveal gene acquisitions by horizontal gene transfer.</title>
        <authorList>
            <person name="Misner I."/>
            <person name="Blouin N."/>
            <person name="Leonard G."/>
            <person name="Richards T.A."/>
            <person name="Lane C.E."/>
        </authorList>
    </citation>
    <scope>NUCLEOTIDE SEQUENCE [LARGE SCALE GENOMIC DNA]</scope>
    <source>
        <strain evidence="6 7">ATCC 48635</strain>
    </source>
</reference>
<dbReference type="Proteomes" id="UP000243579">
    <property type="component" value="Unassembled WGS sequence"/>
</dbReference>
<dbReference type="OrthoDB" id="412647at2759"/>
<dbReference type="GO" id="GO:0006078">
    <property type="term" value="P:(1-&gt;6)-beta-D-glucan biosynthetic process"/>
    <property type="evidence" value="ECO:0007669"/>
    <property type="project" value="TreeGrafter"/>
</dbReference>
<evidence type="ECO:0000256" key="2">
    <source>
        <dbReference type="ARBA" id="ARBA00023136"/>
    </source>
</evidence>
<sequence>MVSAAWVAAALAGLAAAKDMNDPTLPAKSGAGIWIDVDTPKDQYQITSSRGETWDLVMSDEFNIEDRNFTAGHDHLWTALDIPDGVNRAVGVYTPENAITANGSFHIRVDSREIDVSYYNVWSDNPSWTTKKMMPGPTNKESMNPHVTGKRWDHQLQRDVPVKYLDRIPDIKFYPTWPGLWMMGNLGRALFAASTNRMWPWTYNECDERYRTSQRISACNPNPGYGMHPNMGRGSPEIDILEGGGSDISSSIQIAPGMPDDYRLFPAKMKYEATNNTDPQGRKGQGHVFCYYDKQCLTPGANMADVPTSAFASRGHKSWYQGLKYAANNRCTPNPTLVQQYASVAAAQNGPITDNQWDIKTISSGRDLHADLGLIDGKGPLHWGINYNGTCFPIANGYKGGFLCDRDSQNPKCDAPRKDVQAPTKMMEPFEYQMDAISSNWQISYEAYTTFYKYQLEWVIGDEGYVRWNLAGAPIFEIPAASLTNPPQGPPGSVKNPKKIMVEEPSYFIFNVAMSSAWGAMPPNVEVGGCRGNKTHPAPGTYEYTRDNNICDSFPMYMSVDYIRVWQDTKTMSYGCDPASHPTKEFIKAHITNYTDPKNPDITVAGGATCNSDDDCTTASSQTGSCRNRRCKCVGVWTGPRCTKYDLDAVTFGPPMEAMIGFCSFAVVGSVLAVVLRVRRNKGVMARQQEDVRREKHSETSSNAYIMEPPTEVQSGAGIWIDVDTPKDQYQITSSRGETWDLVMSDEFNIEGRNFTAGEDHLWSALDIPDGVNRAIGIYTPENAITANGSFHIRVDSREIDVSYFNVWSENPAWATKKMWYASAMMQTWNKFCIQGGFVEIAAKMPGATNKESLNSHVTGKRWDGTKDIPVKPLDRIPEIRFYPTWPGLWMMGNLGRALFAASTNRVWPWTYNECDERYRTSQRISACDPNPGYGMHPNMGRGSPEIDILEGGGSDISSSIQIAPGMPDEYRLTFPSMKYEATNFTDPQGRKGGGHLFCYYEKTCTTPGANMADVPTSAFASRGHKSWYQGLRYAANNRCTPVDSLRQKYESVAAAQNGPIIDNQWDIKTISSGKDLHADLGLIDGKGPLHWGINYNGTCFPIANGYKGGFLCDRDSQFHKCENPRKDSQPPTKMMEPFEYQMDAISSNWQISFEAYTSYYKYQLEWVTGDEGYVRWNLAGAPIFEIPASSLTQPPQGPPGKLQNPKKIMIEEPSYFIFNVAMASAWGATPPNWQVGGCRGNATHPEPGSWEHKVTNNICDSFPMYMSVDYIRVWQDTRTMSVGCDPPSHPTKEFIKAHITNYTDPRNPYIVVAGGATCNHDDDCTTEASKTGYCHNRRCKCLGVWTGPRCTKYDLEETTYGPPTMAIGGICGAVAISLGLSTLVRGRRNSILRAQHESEMRQQRERAPSMIPVDLSVPKTSEVSVIMEDSEKRAP</sequence>
<organism evidence="6 7">
    <name type="scientific">Achlya hypogyna</name>
    <name type="common">Oomycete</name>
    <name type="synonym">Protoachlya hypogyna</name>
    <dbReference type="NCBI Taxonomy" id="1202772"/>
    <lineage>
        <taxon>Eukaryota</taxon>
        <taxon>Sar</taxon>
        <taxon>Stramenopiles</taxon>
        <taxon>Oomycota</taxon>
        <taxon>Saprolegniomycetes</taxon>
        <taxon>Saprolegniales</taxon>
        <taxon>Achlyaceae</taxon>
        <taxon>Achlya</taxon>
    </lineage>
</organism>
<dbReference type="SUPFAM" id="SSF49899">
    <property type="entry name" value="Concanavalin A-like lectins/glucanases"/>
    <property type="match status" value="3"/>
</dbReference>
<dbReference type="PANTHER" id="PTHR31361:SF1">
    <property type="entry name" value="BETA-GLUCAN SYNTHESIS-ASSOCIATED PROTEIN KRE6-RELATED"/>
    <property type="match status" value="1"/>
</dbReference>
<protein>
    <submittedName>
        <fullName evidence="6">Beta-glucan synthesis-associated protein</fullName>
    </submittedName>
</protein>
<accession>A0A1V9YEU1</accession>
<keyword evidence="4" id="KW-0961">Cell wall biogenesis/degradation</keyword>
<name>A0A1V9YEU1_ACHHY</name>
<comment type="subcellular location">
    <subcellularLocation>
        <location evidence="1">Membrane</location>
    </subcellularLocation>
</comment>
<dbReference type="EMBL" id="JNBR01001920">
    <property type="protein sequence ID" value="OQR84212.1"/>
    <property type="molecule type" value="Genomic_DNA"/>
</dbReference>
<dbReference type="Pfam" id="PF03935">
    <property type="entry name" value="SKN1_KRE6_Sbg1"/>
    <property type="match status" value="6"/>
</dbReference>
<dbReference type="GO" id="GO:0005886">
    <property type="term" value="C:plasma membrane"/>
    <property type="evidence" value="ECO:0007669"/>
    <property type="project" value="TreeGrafter"/>
</dbReference>
<dbReference type="GO" id="GO:0005789">
    <property type="term" value="C:endoplasmic reticulum membrane"/>
    <property type="evidence" value="ECO:0007669"/>
    <property type="project" value="TreeGrafter"/>
</dbReference>
<evidence type="ECO:0000256" key="3">
    <source>
        <dbReference type="ARBA" id="ARBA00023180"/>
    </source>
</evidence>
<evidence type="ECO:0000313" key="6">
    <source>
        <dbReference type="EMBL" id="OQR84212.1"/>
    </source>
</evidence>
<dbReference type="InterPro" id="IPR005629">
    <property type="entry name" value="Skn1/Kre6/Sbg1"/>
</dbReference>